<evidence type="ECO:0000259" key="10">
    <source>
        <dbReference type="PROSITE" id="PS51698"/>
    </source>
</evidence>
<evidence type="ECO:0000256" key="2">
    <source>
        <dbReference type="ARBA" id="ARBA00004906"/>
    </source>
</evidence>
<proteinExistence type="predicted"/>
<evidence type="ECO:0000256" key="5">
    <source>
        <dbReference type="ARBA" id="ARBA00022679"/>
    </source>
</evidence>
<feature type="compositionally biased region" description="Basic and acidic residues" evidence="9">
    <location>
        <begin position="624"/>
        <end position="635"/>
    </location>
</feature>
<dbReference type="InterPro" id="IPR011989">
    <property type="entry name" value="ARM-like"/>
</dbReference>
<evidence type="ECO:0000256" key="6">
    <source>
        <dbReference type="ARBA" id="ARBA00022737"/>
    </source>
</evidence>
<reference evidence="11" key="1">
    <citation type="journal article" date="2023" name="Plant J.">
        <title>Genome sequences and population genomics provide insights into the demographic history, inbreeding, and mutation load of two 'living fossil' tree species of Dipteronia.</title>
        <authorList>
            <person name="Feng Y."/>
            <person name="Comes H.P."/>
            <person name="Chen J."/>
            <person name="Zhu S."/>
            <person name="Lu R."/>
            <person name="Zhang X."/>
            <person name="Li P."/>
            <person name="Qiu J."/>
            <person name="Olsen K.M."/>
            <person name="Qiu Y."/>
        </authorList>
    </citation>
    <scope>NUCLEOTIDE SEQUENCE</scope>
    <source>
        <strain evidence="11">NBL</strain>
    </source>
</reference>
<dbReference type="PANTHER" id="PTHR47446:SF3">
    <property type="entry name" value="RING-TYPE E3 UBIQUITIN TRANSFERASE"/>
    <property type="match status" value="1"/>
</dbReference>
<feature type="region of interest" description="Disordered" evidence="9">
    <location>
        <begin position="303"/>
        <end position="484"/>
    </location>
</feature>
<evidence type="ECO:0000256" key="8">
    <source>
        <dbReference type="PROSITE-ProRule" id="PRU00221"/>
    </source>
</evidence>
<dbReference type="SMART" id="SM00504">
    <property type="entry name" value="Ubox"/>
    <property type="match status" value="1"/>
</dbReference>
<dbReference type="InterPro" id="IPR010358">
    <property type="entry name" value="BRE"/>
</dbReference>
<dbReference type="SUPFAM" id="SSF57850">
    <property type="entry name" value="RING/U-box"/>
    <property type="match status" value="1"/>
</dbReference>
<evidence type="ECO:0000256" key="1">
    <source>
        <dbReference type="ARBA" id="ARBA00000900"/>
    </source>
</evidence>
<dbReference type="InterPro" id="IPR036322">
    <property type="entry name" value="WD40_repeat_dom_sf"/>
</dbReference>
<dbReference type="InterPro" id="IPR003613">
    <property type="entry name" value="Ubox_domain"/>
</dbReference>
<dbReference type="InterPro" id="IPR016024">
    <property type="entry name" value="ARM-type_fold"/>
</dbReference>
<dbReference type="Gene3D" id="3.30.40.10">
    <property type="entry name" value="Zinc/RING finger domain, C3HC4 (zinc finger)"/>
    <property type="match status" value="1"/>
</dbReference>
<dbReference type="CDD" id="cd16664">
    <property type="entry name" value="RING-Ubox_PUB"/>
    <property type="match status" value="1"/>
</dbReference>
<dbReference type="Gene3D" id="2.130.10.10">
    <property type="entry name" value="YVTN repeat-like/Quinoprotein amine dehydrogenase"/>
    <property type="match status" value="1"/>
</dbReference>
<keyword evidence="4 8" id="KW-0853">WD repeat</keyword>
<feature type="domain" description="U-box" evidence="10">
    <location>
        <begin position="517"/>
        <end position="592"/>
    </location>
</feature>
<dbReference type="PROSITE" id="PS50082">
    <property type="entry name" value="WD_REPEATS_2"/>
    <property type="match status" value="1"/>
</dbReference>
<dbReference type="InterPro" id="IPR001680">
    <property type="entry name" value="WD40_rpt"/>
</dbReference>
<dbReference type="InterPro" id="IPR055566">
    <property type="entry name" value="ARM_LIN"/>
</dbReference>
<dbReference type="InterPro" id="IPR013083">
    <property type="entry name" value="Znf_RING/FYVE/PHD"/>
</dbReference>
<dbReference type="Pfam" id="PF23628">
    <property type="entry name" value="ARM_LIN_C"/>
    <property type="match status" value="1"/>
</dbReference>
<keyword evidence="12" id="KW-1185">Reference proteome</keyword>
<dbReference type="Proteomes" id="UP001281410">
    <property type="component" value="Unassembled WGS sequence"/>
</dbReference>
<feature type="compositionally biased region" description="Basic and acidic residues" evidence="9">
    <location>
        <begin position="367"/>
        <end position="386"/>
    </location>
</feature>
<feature type="compositionally biased region" description="Acidic residues" evidence="9">
    <location>
        <begin position="329"/>
        <end position="352"/>
    </location>
</feature>
<evidence type="ECO:0000256" key="9">
    <source>
        <dbReference type="SAM" id="MobiDB-lite"/>
    </source>
</evidence>
<gene>
    <name evidence="11" type="ORF">Dsin_003686</name>
</gene>
<organism evidence="11 12">
    <name type="scientific">Dipteronia sinensis</name>
    <dbReference type="NCBI Taxonomy" id="43782"/>
    <lineage>
        <taxon>Eukaryota</taxon>
        <taxon>Viridiplantae</taxon>
        <taxon>Streptophyta</taxon>
        <taxon>Embryophyta</taxon>
        <taxon>Tracheophyta</taxon>
        <taxon>Spermatophyta</taxon>
        <taxon>Magnoliopsida</taxon>
        <taxon>eudicotyledons</taxon>
        <taxon>Gunneridae</taxon>
        <taxon>Pentapetalae</taxon>
        <taxon>rosids</taxon>
        <taxon>malvids</taxon>
        <taxon>Sapindales</taxon>
        <taxon>Sapindaceae</taxon>
        <taxon>Hippocastanoideae</taxon>
        <taxon>Acereae</taxon>
        <taxon>Dipteronia</taxon>
    </lineage>
</organism>
<dbReference type="PANTHER" id="PTHR47446">
    <property type="entry name" value="RING-TYPE E3 UBIQUITIN TRANSFERASE"/>
    <property type="match status" value="1"/>
</dbReference>
<protein>
    <recommendedName>
        <fullName evidence="3">RING-type E3 ubiquitin transferase</fullName>
        <ecNumber evidence="3">2.3.2.27</ecNumber>
    </recommendedName>
</protein>
<dbReference type="InterPro" id="IPR056512">
    <property type="entry name" value="LIN_N"/>
</dbReference>
<dbReference type="GO" id="GO:0061630">
    <property type="term" value="F:ubiquitin protein ligase activity"/>
    <property type="evidence" value="ECO:0007669"/>
    <property type="project" value="UniProtKB-EC"/>
</dbReference>
<dbReference type="InterPro" id="IPR056514">
    <property type="entry name" value="ARM_LIN_2nd"/>
</dbReference>
<dbReference type="EMBL" id="JANJYJ010000001">
    <property type="protein sequence ID" value="KAK3231805.1"/>
    <property type="molecule type" value="Genomic_DNA"/>
</dbReference>
<dbReference type="Pfam" id="PF06113">
    <property type="entry name" value="BRE"/>
    <property type="match status" value="1"/>
</dbReference>
<comment type="caution">
    <text evidence="11">The sequence shown here is derived from an EMBL/GenBank/DDBJ whole genome shotgun (WGS) entry which is preliminary data.</text>
</comment>
<dbReference type="Pfam" id="PF23654">
    <property type="entry name" value="ARM_LIN_2nd"/>
    <property type="match status" value="1"/>
</dbReference>
<dbReference type="InterPro" id="IPR015943">
    <property type="entry name" value="WD40/YVTN_repeat-like_dom_sf"/>
</dbReference>
<name>A0AAE0EMD9_9ROSI</name>
<dbReference type="Pfam" id="PF23568">
    <property type="entry name" value="ARM_LIN"/>
    <property type="match status" value="1"/>
</dbReference>
<sequence>MSGNYRFAMDQKDIVRLLMTSVGSFIQDRLINKELRTQHKEQCAERLAAEDGSSGKDTEIRYSDQAVLANLDWGIDALEEAINTSNTETKLARLDYAEKMLQVCAMLNSNQKTAGVPNFYLSAWAHLNLSYLWMLRNNVHNSVLHVLEMFTIDPFFSRIDFAPELWKELFLPQMSSIVGWYSESRHRLVMEVIPDSSDLSFTADLDQFFNESLIFSLRPDQVEKLQNLEQLYGVSLDDNTRLFAKHYKDCMNSDSTTSKKVIPMLPIAEPPMTPLHEVSRSIPDYVKFGPVLPKSAGFSPILKSKSNVRGGKANSRMGTTSQPSQTLEESAEWDAQEELLEEDEYDADYEPTDDYKNSENLNLVSPRDMKMTEVKEIGAKGQESRTKNRSPYTIFSPVDSPRSTSSKNSSPKSDVKVLSPRLDVHGRKESPSVLRLLSRRVSTASLPMSPRMSNSSGDSDGEVQKKSSRKNIGRRRNMSYDNLNLEELDNSSHNESDEGNQSCISLPLSEKLTSRSRPPKDFVCLITGQIFNDPVTLETGQTYERKAIQEWLKRGNTTCPITRQPLSSSSLPKTNYVLKRLITSWKDQYPDLAQEFSYSETPRHTFSTPSGKETPLTSNPSRTIDFHSYKSTDDDLNPRSKRFTRGAISTSPTSVISQAAVETIITGLKPYVSCLCTSENLQQCETAVLAIARLWKDSKADHGVHAYISKPTIINGFVELLSASLNREVLRISVYILSELIFADESVGEALTRVDSDFDCLAALLKNGLAEAAVLIYQLRPAFAQLSAHDFIPSLVQLILSKSEEFDDFQFIMDPKDSAISMLEQILMGGDENSRSMTALSVISANGIPALMKCLDRVEARRSIVSILLCCMYADKSCKNLIANRVQLSLVLELFHAGNDSVRGICIDFLSELVQLNRRTFCNQILQIIRDEGAFSTMHTFLVYLQMAPMEQQPLIATLLLQLDLLSEPRKMSIYREEAVEALIEALRRKDFPNSQMMALDALLSLSGRFTSSGRSYTEAWLLKIAGFDLPYNALMKAERLSKPEYDLVETVEEEDNATSSWERRVTFILCNHEKGSIFKALEECLKSNSLEMAKSCLVIATWLTHMLSTLPDTGIRNTARKSLLDEFINVIQSSKNLEEKILATLALKTFVKDPAALHELGKYAKCIYGTLRKLKRNSVVVTDILKALMNLSSVNATELWNCTEVVELDSSTNGEVLSLLHFKSRVLSSHSDGTIKLWDAGKRVLRLIKEVREHTKAVTCLYIPPSGDKLYSGSLDKTIRVWNIKPEEIHCVQVHNMKEAVHELTANADVACYVSQGTGVKVYNWSSVPKHINFNKSVKSLVMVGDKLYCGCSGYSIQEVDLSNLTSNTFYSGAKKLLGKQIIHSLYMHKDLLFAGGSAVDGTAGKVFCLSNNAATVGTFTTGFDIQRLAVNSDFIFTATKCGIIEVWLKERVTRVASIKVGSGSGHSKITSLVSDIDGGMLFAGSSDGKIQKSCLRVSWCLLHFSNRAEIFKTFDRSPVDSFYFPAVIFESEKKKSMAGGDGFSPFISAQLHYLMNHFPHSIKVDKVWSGSKYSGNLDRFTLLIPYCLDTIKWDILYNAEFPFAAPDVIFGPEDEGFHPFLLEGEGGEGGLNAIKNSLCDWNNKDPSRLLALIKDLRDQYTAYQRKRVGEVDDERVKFEISTMFAREGIEMHMSSGVEKVQLEEVKFAVPLMDMSINKMVAGCPWRHEQKIYLQVVYPVNRKYMSAPSAPRLKLMSTPELKYMFSIEDVKLPTWLDGMCMAEYLPHLEESLERQVSEAVTLIDVRRRFIEALALLLGRPLETDSVFFRKSMFFVASGGFSFMVQMFLSTQFPKQQPAMMLQSSMYFNANAMPIKSPLLSDYPWSPRWDTSQMAERIFEFVADESQNFRKYCSEGHLQH</sequence>
<dbReference type="InterPro" id="IPR052858">
    <property type="entry name" value="E3_ubiquitin-ligase_LIN"/>
</dbReference>
<dbReference type="EC" id="2.3.2.27" evidence="3"/>
<feature type="region of interest" description="Disordered" evidence="9">
    <location>
        <begin position="600"/>
        <end position="635"/>
    </location>
</feature>
<dbReference type="Pfam" id="PF04564">
    <property type="entry name" value="U-box"/>
    <property type="match status" value="1"/>
</dbReference>
<evidence type="ECO:0000256" key="7">
    <source>
        <dbReference type="ARBA" id="ARBA00022786"/>
    </source>
</evidence>
<dbReference type="PROSITE" id="PS00678">
    <property type="entry name" value="WD_REPEATS_1"/>
    <property type="match status" value="1"/>
</dbReference>
<evidence type="ECO:0000256" key="4">
    <source>
        <dbReference type="ARBA" id="ARBA00022574"/>
    </source>
</evidence>
<keyword evidence="5" id="KW-0808">Transferase</keyword>
<keyword evidence="6" id="KW-0677">Repeat</keyword>
<evidence type="ECO:0000313" key="12">
    <source>
        <dbReference type="Proteomes" id="UP001281410"/>
    </source>
</evidence>
<comment type="pathway">
    <text evidence="2">Protein modification; protein ubiquitination.</text>
</comment>
<dbReference type="SMART" id="SM00320">
    <property type="entry name" value="WD40"/>
    <property type="match status" value="4"/>
</dbReference>
<dbReference type="SUPFAM" id="SSF50978">
    <property type="entry name" value="WD40 repeat-like"/>
    <property type="match status" value="1"/>
</dbReference>
<keyword evidence="7" id="KW-0833">Ubl conjugation pathway</keyword>
<dbReference type="Gene3D" id="1.25.10.10">
    <property type="entry name" value="Leucine-rich Repeat Variant"/>
    <property type="match status" value="1"/>
</dbReference>
<dbReference type="PROSITE" id="PS51698">
    <property type="entry name" value="U_BOX"/>
    <property type="match status" value="1"/>
</dbReference>
<dbReference type="InterPro" id="IPR045210">
    <property type="entry name" value="RING-Ubox_PUB"/>
</dbReference>
<dbReference type="GO" id="GO:0070552">
    <property type="term" value="C:BRISC complex"/>
    <property type="evidence" value="ECO:0007669"/>
    <property type="project" value="InterPro"/>
</dbReference>
<dbReference type="PROSITE" id="PS50294">
    <property type="entry name" value="WD_REPEATS_REGION"/>
    <property type="match status" value="1"/>
</dbReference>
<dbReference type="InterPro" id="IPR019775">
    <property type="entry name" value="WD40_repeat_CS"/>
</dbReference>
<feature type="compositionally biased region" description="Basic residues" evidence="9">
    <location>
        <begin position="466"/>
        <end position="477"/>
    </location>
</feature>
<feature type="compositionally biased region" description="Polar residues" evidence="9">
    <location>
        <begin position="316"/>
        <end position="328"/>
    </location>
</feature>
<evidence type="ECO:0000313" key="11">
    <source>
        <dbReference type="EMBL" id="KAK3231805.1"/>
    </source>
</evidence>
<accession>A0AAE0EMD9</accession>
<feature type="compositionally biased region" description="Low complexity" evidence="9">
    <location>
        <begin position="400"/>
        <end position="412"/>
    </location>
</feature>
<dbReference type="GO" id="GO:0016567">
    <property type="term" value="P:protein ubiquitination"/>
    <property type="evidence" value="ECO:0007669"/>
    <property type="project" value="InterPro"/>
</dbReference>
<dbReference type="SUPFAM" id="SSF48371">
    <property type="entry name" value="ARM repeat"/>
    <property type="match status" value="1"/>
</dbReference>
<feature type="compositionally biased region" description="Polar residues" evidence="9">
    <location>
        <begin position="440"/>
        <end position="458"/>
    </location>
</feature>
<feature type="repeat" description="WD" evidence="8">
    <location>
        <begin position="1252"/>
        <end position="1286"/>
    </location>
</feature>
<feature type="compositionally biased region" description="Polar residues" evidence="9">
    <location>
        <begin position="600"/>
        <end position="622"/>
    </location>
</feature>
<dbReference type="Pfam" id="PF00400">
    <property type="entry name" value="WD40"/>
    <property type="match status" value="2"/>
</dbReference>
<comment type="catalytic activity">
    <reaction evidence="1">
        <text>S-ubiquitinyl-[E2 ubiquitin-conjugating enzyme]-L-cysteine + [acceptor protein]-L-lysine = [E2 ubiquitin-conjugating enzyme]-L-cysteine + N(6)-ubiquitinyl-[acceptor protein]-L-lysine.</text>
        <dbReference type="EC" id="2.3.2.27"/>
    </reaction>
</comment>
<evidence type="ECO:0000256" key="3">
    <source>
        <dbReference type="ARBA" id="ARBA00012483"/>
    </source>
</evidence>